<evidence type="ECO:0000313" key="2">
    <source>
        <dbReference type="EMBL" id="MFC3101360.1"/>
    </source>
</evidence>
<dbReference type="EMBL" id="JBHRSU010000032">
    <property type="protein sequence ID" value="MFC3101360.1"/>
    <property type="molecule type" value="Genomic_DNA"/>
</dbReference>
<organism evidence="2 3">
    <name type="scientific">Alteraurantiacibacter lauratis</name>
    <dbReference type="NCBI Taxonomy" id="2054627"/>
    <lineage>
        <taxon>Bacteria</taxon>
        <taxon>Pseudomonadati</taxon>
        <taxon>Pseudomonadota</taxon>
        <taxon>Alphaproteobacteria</taxon>
        <taxon>Sphingomonadales</taxon>
        <taxon>Erythrobacteraceae</taxon>
        <taxon>Alteraurantiacibacter</taxon>
    </lineage>
</organism>
<reference evidence="3" key="1">
    <citation type="journal article" date="2019" name="Int. J. Syst. Evol. Microbiol.">
        <title>The Global Catalogue of Microorganisms (GCM) 10K type strain sequencing project: providing services to taxonomists for standard genome sequencing and annotation.</title>
        <authorList>
            <consortium name="The Broad Institute Genomics Platform"/>
            <consortium name="The Broad Institute Genome Sequencing Center for Infectious Disease"/>
            <person name="Wu L."/>
            <person name="Ma J."/>
        </authorList>
    </citation>
    <scope>NUCLEOTIDE SEQUENCE [LARGE SCALE GENOMIC DNA]</scope>
    <source>
        <strain evidence="3">KCTC 52606</strain>
    </source>
</reference>
<feature type="transmembrane region" description="Helical" evidence="1">
    <location>
        <begin position="29"/>
        <end position="49"/>
    </location>
</feature>
<protein>
    <submittedName>
        <fullName evidence="2">Cell division protein FtsX</fullName>
    </submittedName>
</protein>
<keyword evidence="1" id="KW-0472">Membrane</keyword>
<feature type="transmembrane region" description="Helical" evidence="1">
    <location>
        <begin position="175"/>
        <end position="198"/>
    </location>
</feature>
<keyword evidence="1" id="KW-1133">Transmembrane helix</keyword>
<feature type="transmembrane region" description="Helical" evidence="1">
    <location>
        <begin position="272"/>
        <end position="300"/>
    </location>
</feature>
<gene>
    <name evidence="2" type="ORF">ACFODK_10720</name>
</gene>
<dbReference type="Proteomes" id="UP001595378">
    <property type="component" value="Unassembled WGS sequence"/>
</dbReference>
<feature type="transmembrane region" description="Helical" evidence="1">
    <location>
        <begin position="230"/>
        <end position="252"/>
    </location>
</feature>
<comment type="caution">
    <text evidence="2">The sequence shown here is derived from an EMBL/GenBank/DDBJ whole genome shotgun (WGS) entry which is preliminary data.</text>
</comment>
<keyword evidence="2" id="KW-0131">Cell cycle</keyword>
<dbReference type="PANTHER" id="PTHR47755">
    <property type="entry name" value="CELL DIVISION PROTEIN FTSX"/>
    <property type="match status" value="1"/>
</dbReference>
<dbReference type="GO" id="GO:0051301">
    <property type="term" value="P:cell division"/>
    <property type="evidence" value="ECO:0007669"/>
    <property type="project" value="UniProtKB-KW"/>
</dbReference>
<dbReference type="PANTHER" id="PTHR47755:SF1">
    <property type="entry name" value="CELL DIVISION PROTEIN FTSX"/>
    <property type="match status" value="1"/>
</dbReference>
<evidence type="ECO:0000313" key="3">
    <source>
        <dbReference type="Proteomes" id="UP001595378"/>
    </source>
</evidence>
<dbReference type="InterPro" id="IPR004513">
    <property type="entry name" value="FtsX"/>
</dbReference>
<dbReference type="RefSeq" id="WP_336919323.1">
    <property type="nucleotide sequence ID" value="NZ_JBANRN010000009.1"/>
</dbReference>
<keyword evidence="1" id="KW-0812">Transmembrane</keyword>
<keyword evidence="3" id="KW-1185">Reference proteome</keyword>
<sequence length="304" mass="31096">MSWRRHADRLGGDAARILPQARLAGPMPWVIAIMTSLTVIALAGGLALANLAEQARSEIAGGLTVQVVEANRAERDRQAETAIAILSARDDVASVRRVTEEELAKLIEPWLGGAAAGGSAAAIPTPALIDVRLRGAVTDARLIDLRSTLATQAPAARVDAQAEWLRPVFGAIASLQYLALGLVLLLAATSAAAVWLAARSALGTNRDTIEVIHHLGGTDSQIAAIFQRAIGLDAVAGGAAGLLLALGAILLLGEQFAGLGSGLVAGGGLGPVDWVLIACVPLAGVALAMLTARLTVLAALRRSL</sequence>
<accession>A0ABV7EF83</accession>
<proteinExistence type="predicted"/>
<evidence type="ECO:0000256" key="1">
    <source>
        <dbReference type="SAM" id="Phobius"/>
    </source>
</evidence>
<name>A0ABV7EF83_9SPHN</name>
<keyword evidence="2" id="KW-0132">Cell division</keyword>